<evidence type="ECO:0000313" key="4">
    <source>
        <dbReference type="Proteomes" id="UP000291106"/>
    </source>
</evidence>
<protein>
    <submittedName>
        <fullName evidence="3">Class C beta-lactamase-related serine hydrolase</fullName>
    </submittedName>
</protein>
<reference evidence="3 4" key="1">
    <citation type="submission" date="2019-02" db="EMBL/GenBank/DDBJ databases">
        <title>Shewanella sp. D4-2 isolated from Dokdo Island.</title>
        <authorList>
            <person name="Baek K."/>
        </authorList>
    </citation>
    <scope>NUCLEOTIDE SEQUENCE [LARGE SCALE GENOMIC DNA]</scope>
    <source>
        <strain evidence="3 4">D4-2</strain>
    </source>
</reference>
<feature type="domain" description="Beta-lactamase-related" evidence="2">
    <location>
        <begin position="109"/>
        <end position="396"/>
    </location>
</feature>
<accession>A0A411PGP3</accession>
<dbReference type="PANTHER" id="PTHR43283:SF7">
    <property type="entry name" value="BETA-LACTAMASE-RELATED DOMAIN-CONTAINING PROTEIN"/>
    <property type="match status" value="1"/>
</dbReference>
<gene>
    <name evidence="3" type="ORF">EXU30_08600</name>
</gene>
<dbReference type="EMBL" id="CP036200">
    <property type="protein sequence ID" value="QBF82741.1"/>
    <property type="molecule type" value="Genomic_DNA"/>
</dbReference>
<keyword evidence="3" id="KW-0378">Hydrolase</keyword>
<dbReference type="SUPFAM" id="SSF56601">
    <property type="entry name" value="beta-lactamase/transpeptidase-like"/>
    <property type="match status" value="1"/>
</dbReference>
<dbReference type="KEGG" id="smai:EXU30_08600"/>
<evidence type="ECO:0000259" key="2">
    <source>
        <dbReference type="Pfam" id="PF00144"/>
    </source>
</evidence>
<keyword evidence="4" id="KW-1185">Reference proteome</keyword>
<dbReference type="InterPro" id="IPR001466">
    <property type="entry name" value="Beta-lactam-related"/>
</dbReference>
<evidence type="ECO:0000256" key="1">
    <source>
        <dbReference type="SAM" id="SignalP"/>
    </source>
</evidence>
<dbReference type="RefSeq" id="WP_130599171.1">
    <property type="nucleotide sequence ID" value="NZ_CP036200.1"/>
</dbReference>
<proteinExistence type="predicted"/>
<sequence>MKLVKSSLVIACLSFGAHAATLHQPDSQFIEQAAMLGVSQTEWDQGEMAAATFSNAYKFTRYYQVSKGSMVPEKWKLNNSLDLTKLKGMDADGEHDLYTILRDRLKNHSMVVIKGNEVVHQHFFNGMTPNSTHLDMSVTKSFTATLAGIAAAEGKLDMSKPLEFYLPEFKGTAFEGATVQEIADMRSGLGIKTPPHKSWDPRLTQSQEWHGKNDSGLHGIQDYLLLIKDHKYPSGEVYQYQDPNTEILGKVVEKVTGKELASYLEEKVWTKIGAENDAFWMADPDNYVVASGGLNMATRDLARVGKVIVNKGKNYKGEQVIPQQFLDAIWAGNDQVRKAWTKGKEYALANDAWYKDQYRVLNIKGHKLLVMIGIHGQVLAIDKASGVIVAMNGGYPQTETPRMANLLFYQVIPAVIDAVK</sequence>
<feature type="chain" id="PRO_5019580180" evidence="1">
    <location>
        <begin position="20"/>
        <end position="420"/>
    </location>
</feature>
<dbReference type="Gene3D" id="3.40.710.10">
    <property type="entry name" value="DD-peptidase/beta-lactamase superfamily"/>
    <property type="match status" value="1"/>
</dbReference>
<evidence type="ECO:0000313" key="3">
    <source>
        <dbReference type="EMBL" id="QBF82741.1"/>
    </source>
</evidence>
<dbReference type="Pfam" id="PF00144">
    <property type="entry name" value="Beta-lactamase"/>
    <property type="match status" value="1"/>
</dbReference>
<name>A0A411PGP3_9GAMM</name>
<dbReference type="Proteomes" id="UP000291106">
    <property type="component" value="Chromosome"/>
</dbReference>
<dbReference type="InterPro" id="IPR012338">
    <property type="entry name" value="Beta-lactam/transpept-like"/>
</dbReference>
<keyword evidence="1" id="KW-0732">Signal</keyword>
<dbReference type="InterPro" id="IPR050789">
    <property type="entry name" value="Diverse_Enzym_Activities"/>
</dbReference>
<organism evidence="3 4">
    <name type="scientific">Shewanella maritima</name>
    <dbReference type="NCBI Taxonomy" id="2520507"/>
    <lineage>
        <taxon>Bacteria</taxon>
        <taxon>Pseudomonadati</taxon>
        <taxon>Pseudomonadota</taxon>
        <taxon>Gammaproteobacteria</taxon>
        <taxon>Alteromonadales</taxon>
        <taxon>Shewanellaceae</taxon>
        <taxon>Shewanella</taxon>
    </lineage>
</organism>
<dbReference type="GO" id="GO:0016787">
    <property type="term" value="F:hydrolase activity"/>
    <property type="evidence" value="ECO:0007669"/>
    <property type="project" value="UniProtKB-KW"/>
</dbReference>
<dbReference type="AlphaFoldDB" id="A0A411PGP3"/>
<dbReference type="PANTHER" id="PTHR43283">
    <property type="entry name" value="BETA-LACTAMASE-RELATED"/>
    <property type="match status" value="1"/>
</dbReference>
<feature type="signal peptide" evidence="1">
    <location>
        <begin position="1"/>
        <end position="19"/>
    </location>
</feature>
<dbReference type="OrthoDB" id="9814204at2"/>